<dbReference type="Proteomes" id="UP001556692">
    <property type="component" value="Unassembled WGS sequence"/>
</dbReference>
<comment type="caution">
    <text evidence="1">The sequence shown here is derived from an EMBL/GenBank/DDBJ whole genome shotgun (WGS) entry which is preliminary data.</text>
</comment>
<gene>
    <name evidence="1" type="ORF">ABGN05_24365</name>
</gene>
<name>A0ABV3SPQ8_9HYPH</name>
<organism evidence="1 2">
    <name type="scientific">Aquibium pacificus</name>
    <dbReference type="NCBI Taxonomy" id="3153579"/>
    <lineage>
        <taxon>Bacteria</taxon>
        <taxon>Pseudomonadati</taxon>
        <taxon>Pseudomonadota</taxon>
        <taxon>Alphaproteobacteria</taxon>
        <taxon>Hyphomicrobiales</taxon>
        <taxon>Phyllobacteriaceae</taxon>
        <taxon>Aquibium</taxon>
    </lineage>
</organism>
<dbReference type="RefSeq" id="WP_367956639.1">
    <property type="nucleotide sequence ID" value="NZ_JBDPGJ010000006.1"/>
</dbReference>
<keyword evidence="2" id="KW-1185">Reference proteome</keyword>
<accession>A0ABV3SPQ8</accession>
<reference evidence="1 2" key="1">
    <citation type="submission" date="2024-05" db="EMBL/GenBank/DDBJ databases">
        <authorList>
            <person name="Jiang F."/>
        </authorList>
    </citation>
    <scope>NUCLEOTIDE SEQUENCE [LARGE SCALE GENOMIC DNA]</scope>
    <source>
        <strain evidence="1 2">LZ166</strain>
    </source>
</reference>
<dbReference type="EMBL" id="JBDPGJ010000006">
    <property type="protein sequence ID" value="MEX0408782.1"/>
    <property type="molecule type" value="Genomic_DNA"/>
</dbReference>
<proteinExistence type="predicted"/>
<evidence type="ECO:0000313" key="1">
    <source>
        <dbReference type="EMBL" id="MEX0408782.1"/>
    </source>
</evidence>
<sequence length="55" mass="5731">MDDIAILGGLFAVALIAAPIPPAQSEAALVELLVADPHLRVLLIAVANLGKYLLR</sequence>
<evidence type="ECO:0000313" key="2">
    <source>
        <dbReference type="Proteomes" id="UP001556692"/>
    </source>
</evidence>
<protein>
    <submittedName>
        <fullName evidence="1">Uncharacterized protein</fullName>
    </submittedName>
</protein>